<dbReference type="EMBL" id="BONY01000030">
    <property type="protein sequence ID" value="GIH06840.1"/>
    <property type="molecule type" value="Genomic_DNA"/>
</dbReference>
<name>A0A8J3QAB7_9ACTN</name>
<protein>
    <submittedName>
        <fullName evidence="1">Uncharacterized protein</fullName>
    </submittedName>
</protein>
<sequence length="200" mass="22307">MRSPATMTPCLNEADVIVAEGVSKGPDGKGTALVRALTLSYRIARFNRKLGLVEQQIDYSLFEVPVLNPDVTAAEFEASWQRLKLSHRLMMYCLLPVVVLGRLFGGTKALWTKAVELEDLPTAEAEELSEGMEELDEEFGGERDDRLHEALSRLHRERGHENVKVAIGYGAGHVTAMVGHLMDRHGYRPRSAEWLTVAHL</sequence>
<evidence type="ECO:0000313" key="2">
    <source>
        <dbReference type="Proteomes" id="UP000612899"/>
    </source>
</evidence>
<comment type="caution">
    <text evidence="1">The sequence shown here is derived from an EMBL/GenBank/DDBJ whole genome shotgun (WGS) entry which is preliminary data.</text>
</comment>
<accession>A0A8J3QAB7</accession>
<keyword evidence="2" id="KW-1185">Reference proteome</keyword>
<reference evidence="1" key="1">
    <citation type="submission" date="2021-01" db="EMBL/GenBank/DDBJ databases">
        <title>Whole genome shotgun sequence of Rhizocola hellebori NBRC 109834.</title>
        <authorList>
            <person name="Komaki H."/>
            <person name="Tamura T."/>
        </authorList>
    </citation>
    <scope>NUCLEOTIDE SEQUENCE</scope>
    <source>
        <strain evidence="1">NBRC 109834</strain>
    </source>
</reference>
<evidence type="ECO:0000313" key="1">
    <source>
        <dbReference type="EMBL" id="GIH06840.1"/>
    </source>
</evidence>
<organism evidence="1 2">
    <name type="scientific">Rhizocola hellebori</name>
    <dbReference type="NCBI Taxonomy" id="1392758"/>
    <lineage>
        <taxon>Bacteria</taxon>
        <taxon>Bacillati</taxon>
        <taxon>Actinomycetota</taxon>
        <taxon>Actinomycetes</taxon>
        <taxon>Micromonosporales</taxon>
        <taxon>Micromonosporaceae</taxon>
        <taxon>Rhizocola</taxon>
    </lineage>
</organism>
<dbReference type="Proteomes" id="UP000612899">
    <property type="component" value="Unassembled WGS sequence"/>
</dbReference>
<gene>
    <name evidence="1" type="ORF">Rhe02_49070</name>
</gene>
<dbReference type="AlphaFoldDB" id="A0A8J3QAB7"/>
<proteinExistence type="predicted"/>
<dbReference type="RefSeq" id="WP_203910647.1">
    <property type="nucleotide sequence ID" value="NZ_BONY01000030.1"/>
</dbReference>